<evidence type="ECO:0000313" key="1">
    <source>
        <dbReference type="EMBL" id="SFE16427.1"/>
    </source>
</evidence>
<organism evidence="1 2">
    <name type="scientific">Actinopolyspora alba</name>
    <dbReference type="NCBI Taxonomy" id="673379"/>
    <lineage>
        <taxon>Bacteria</taxon>
        <taxon>Bacillati</taxon>
        <taxon>Actinomycetota</taxon>
        <taxon>Actinomycetes</taxon>
        <taxon>Actinopolysporales</taxon>
        <taxon>Actinopolysporaceae</taxon>
        <taxon>Actinopolyspora</taxon>
        <taxon>Actinopolyspora alba group</taxon>
    </lineage>
</organism>
<evidence type="ECO:0000313" key="2">
    <source>
        <dbReference type="Proteomes" id="UP000198716"/>
    </source>
</evidence>
<accession>A0A1I1YA25</accession>
<name>A0A1I1YA25_9ACTN</name>
<reference evidence="2" key="1">
    <citation type="submission" date="2016-10" db="EMBL/GenBank/DDBJ databases">
        <authorList>
            <person name="Varghese N."/>
            <person name="Submissions S."/>
        </authorList>
    </citation>
    <scope>NUCLEOTIDE SEQUENCE [LARGE SCALE GENOMIC DNA]</scope>
    <source>
        <strain evidence="2">DSM 45004</strain>
    </source>
</reference>
<dbReference type="Proteomes" id="UP000198716">
    <property type="component" value="Unassembled WGS sequence"/>
</dbReference>
<dbReference type="EMBL" id="FOMZ01000008">
    <property type="protein sequence ID" value="SFE16427.1"/>
    <property type="molecule type" value="Genomic_DNA"/>
</dbReference>
<proteinExistence type="predicted"/>
<protein>
    <submittedName>
        <fullName evidence="1">Uncharacterized protein</fullName>
    </submittedName>
</protein>
<dbReference type="RefSeq" id="WP_175496828.1">
    <property type="nucleotide sequence ID" value="NZ_FOMZ01000008.1"/>
</dbReference>
<sequence>MVDLFVHEFHGWLSESSGGADKLFRRYVLLFVTDGRAGVSDQDAAKLRKTVDDIYHKT</sequence>
<dbReference type="AlphaFoldDB" id="A0A1I1YA25"/>
<gene>
    <name evidence="1" type="ORF">SAMN04487819_108282</name>
</gene>
<keyword evidence="2" id="KW-1185">Reference proteome</keyword>